<dbReference type="SMART" id="SM00577">
    <property type="entry name" value="CPDc"/>
    <property type="match status" value="1"/>
</dbReference>
<dbReference type="Pfam" id="PF00642">
    <property type="entry name" value="zf-CCCH"/>
    <property type="match status" value="1"/>
</dbReference>
<keyword evidence="10" id="KW-1185">Reference proteome</keyword>
<keyword evidence="2 4" id="KW-0863">Zinc-finger</keyword>
<feature type="domain" description="C3H1-type" evidence="7">
    <location>
        <begin position="15"/>
        <end position="42"/>
    </location>
</feature>
<evidence type="ECO:0000313" key="10">
    <source>
        <dbReference type="Proteomes" id="UP001443914"/>
    </source>
</evidence>
<evidence type="ECO:0000256" key="4">
    <source>
        <dbReference type="PROSITE-ProRule" id="PRU00723"/>
    </source>
</evidence>
<dbReference type="InterPro" id="IPR023214">
    <property type="entry name" value="HAD_sf"/>
</dbReference>
<evidence type="ECO:0000256" key="2">
    <source>
        <dbReference type="ARBA" id="ARBA00022771"/>
    </source>
</evidence>
<comment type="subunit">
    <text evidence="5">Component of the TIM23 complex.</text>
</comment>
<dbReference type="SUPFAM" id="SSF56784">
    <property type="entry name" value="HAD-like"/>
    <property type="match status" value="1"/>
</dbReference>
<dbReference type="GO" id="GO:0008270">
    <property type="term" value="F:zinc ion binding"/>
    <property type="evidence" value="ECO:0007669"/>
    <property type="project" value="UniProtKB-KW"/>
</dbReference>
<dbReference type="Proteomes" id="UP001443914">
    <property type="component" value="Unassembled WGS sequence"/>
</dbReference>
<dbReference type="Pfam" id="PF03031">
    <property type="entry name" value="NIF"/>
    <property type="match status" value="1"/>
</dbReference>
<proteinExistence type="inferred from homology"/>
<accession>A0AAW1MTH5</accession>
<dbReference type="InterPro" id="IPR036412">
    <property type="entry name" value="HAD-like_sf"/>
</dbReference>
<evidence type="ECO:0000259" key="7">
    <source>
        <dbReference type="PROSITE" id="PS50103"/>
    </source>
</evidence>
<dbReference type="PANTHER" id="PTHR12210">
    <property type="entry name" value="DULLARD PROTEIN PHOSPHATASE"/>
    <property type="match status" value="1"/>
</dbReference>
<dbReference type="EMBL" id="JBDFQZ010000002">
    <property type="protein sequence ID" value="KAK9748134.1"/>
    <property type="molecule type" value="Genomic_DNA"/>
</dbReference>
<dbReference type="AlphaFoldDB" id="A0AAW1MTH5"/>
<comment type="subcellular location">
    <subcellularLocation>
        <location evidence="5">Mitochondrion inner membrane</location>
        <topology evidence="5">Single-pass membrane protein</topology>
    </subcellularLocation>
</comment>
<dbReference type="PROSITE" id="PS50969">
    <property type="entry name" value="FCP1"/>
    <property type="match status" value="1"/>
</dbReference>
<name>A0AAW1MTH5_SAPOF</name>
<dbReference type="SMART" id="SM00356">
    <property type="entry name" value="ZnF_C3H1"/>
    <property type="match status" value="2"/>
</dbReference>
<feature type="domain" description="FCP1 homology" evidence="8">
    <location>
        <begin position="192"/>
        <end position="366"/>
    </location>
</feature>
<comment type="similarity">
    <text evidence="5">Belongs to the TIM50 family.</text>
</comment>
<sequence length="384" mass="43867">MSSVNIYGEDLEEDKGCAPICRDYLRGNCNRGLYCRFQHSDVGNEVKQEFCIMFTKGRCYRGANCKFFHSYHEYAMSISQHRPTTKVTREDYTHSRTTDTSQSSRAEQMTEEFVTPDCCTVDNQVESNITSLSKCGVGSMAEDVTDDTSSRKYRESVVSVSEVISTDECVTVGNTDDSCLLNVSQHLDAVIPKSRKKLLVLDVDGLLADIVAVFPARFKPDFTLKGEGVFKRPFCDDFLKFCFEKFDVGIWSSRTKENVTTVLHFLMKNTENKLVFCWDHSHCTKTDGKSLVLKELKKLWENSENNLPWERDFYNESNTILLDVSAYKGIRNPPYTAVYPMPYSFEHVNDNSLGRDGDLRLYLERLAEAEDVPNFIRAYGYPLG</sequence>
<dbReference type="Gene3D" id="3.30.1370.210">
    <property type="match status" value="1"/>
</dbReference>
<feature type="domain" description="C3H1-type" evidence="7">
    <location>
        <begin position="45"/>
        <end position="72"/>
    </location>
</feature>
<dbReference type="GO" id="GO:0015031">
    <property type="term" value="P:protein transport"/>
    <property type="evidence" value="ECO:0007669"/>
    <property type="project" value="UniProtKB-KW"/>
</dbReference>
<gene>
    <name evidence="9" type="ORF">RND81_02G038100</name>
</gene>
<keyword evidence="5" id="KW-0813">Transport</keyword>
<feature type="zinc finger region" description="C3H1-type" evidence="4">
    <location>
        <begin position="45"/>
        <end position="72"/>
    </location>
</feature>
<feature type="compositionally biased region" description="Basic and acidic residues" evidence="6">
    <location>
        <begin position="87"/>
        <end position="97"/>
    </location>
</feature>
<feature type="region of interest" description="Disordered" evidence="6">
    <location>
        <begin position="85"/>
        <end position="107"/>
    </location>
</feature>
<feature type="compositionally biased region" description="Polar residues" evidence="6">
    <location>
        <begin position="98"/>
        <end position="107"/>
    </location>
</feature>
<dbReference type="InterPro" id="IPR004274">
    <property type="entry name" value="FCP1_dom"/>
</dbReference>
<evidence type="ECO:0000256" key="5">
    <source>
        <dbReference type="RuleBase" id="RU365079"/>
    </source>
</evidence>
<evidence type="ECO:0000256" key="6">
    <source>
        <dbReference type="SAM" id="MobiDB-lite"/>
    </source>
</evidence>
<organism evidence="9 10">
    <name type="scientific">Saponaria officinalis</name>
    <name type="common">Common soapwort</name>
    <name type="synonym">Lychnis saponaria</name>
    <dbReference type="NCBI Taxonomy" id="3572"/>
    <lineage>
        <taxon>Eukaryota</taxon>
        <taxon>Viridiplantae</taxon>
        <taxon>Streptophyta</taxon>
        <taxon>Embryophyta</taxon>
        <taxon>Tracheophyta</taxon>
        <taxon>Spermatophyta</taxon>
        <taxon>Magnoliopsida</taxon>
        <taxon>eudicotyledons</taxon>
        <taxon>Gunneridae</taxon>
        <taxon>Pentapetalae</taxon>
        <taxon>Caryophyllales</taxon>
        <taxon>Caryophyllaceae</taxon>
        <taxon>Caryophylleae</taxon>
        <taxon>Saponaria</taxon>
    </lineage>
</organism>
<keyword evidence="5" id="KW-0811">Translocation</keyword>
<evidence type="ECO:0000256" key="1">
    <source>
        <dbReference type="ARBA" id="ARBA00022723"/>
    </source>
</evidence>
<keyword evidence="5" id="KW-0653">Protein transport</keyword>
<dbReference type="PROSITE" id="PS50103">
    <property type="entry name" value="ZF_C3H1"/>
    <property type="match status" value="2"/>
</dbReference>
<comment type="function">
    <text evidence="5">Essential component of the TIM23 complex, a complex that mediates the translocation of transit peptide-containing proteins across the mitochondrial inner membrane.</text>
</comment>
<keyword evidence="5" id="KW-0809">Transit peptide</keyword>
<feature type="zinc finger region" description="C3H1-type" evidence="4">
    <location>
        <begin position="15"/>
        <end position="42"/>
    </location>
</feature>
<comment type="caution">
    <text evidence="9">The sequence shown here is derived from an EMBL/GenBank/DDBJ whole genome shotgun (WGS) entry which is preliminary data.</text>
</comment>
<dbReference type="Gene3D" id="3.40.50.1000">
    <property type="entry name" value="HAD superfamily/HAD-like"/>
    <property type="match status" value="1"/>
</dbReference>
<keyword evidence="5" id="KW-0496">Mitochondrion</keyword>
<keyword evidence="1 4" id="KW-0479">Metal-binding</keyword>
<dbReference type="InterPro" id="IPR000571">
    <property type="entry name" value="Znf_CCCH"/>
</dbReference>
<protein>
    <recommendedName>
        <fullName evidence="5">Mitochondrial import inner membrane translocase subunit TIM50</fullName>
    </recommendedName>
</protein>
<dbReference type="InterPro" id="IPR050365">
    <property type="entry name" value="TIM50"/>
</dbReference>
<dbReference type="SUPFAM" id="SSF90229">
    <property type="entry name" value="CCCH zinc finger"/>
    <property type="match status" value="1"/>
</dbReference>
<dbReference type="InterPro" id="IPR036855">
    <property type="entry name" value="Znf_CCCH_sf"/>
</dbReference>
<evidence type="ECO:0000259" key="8">
    <source>
        <dbReference type="PROSITE" id="PS50969"/>
    </source>
</evidence>
<keyword evidence="3 4" id="KW-0862">Zinc</keyword>
<evidence type="ECO:0000256" key="3">
    <source>
        <dbReference type="ARBA" id="ARBA00022833"/>
    </source>
</evidence>
<dbReference type="GO" id="GO:0005744">
    <property type="term" value="C:TIM23 mitochondrial import inner membrane translocase complex"/>
    <property type="evidence" value="ECO:0007669"/>
    <property type="project" value="UniProtKB-UniRule"/>
</dbReference>
<evidence type="ECO:0000313" key="9">
    <source>
        <dbReference type="EMBL" id="KAK9748134.1"/>
    </source>
</evidence>
<reference evidence="9" key="1">
    <citation type="submission" date="2024-03" db="EMBL/GenBank/DDBJ databases">
        <title>WGS assembly of Saponaria officinalis var. Norfolk2.</title>
        <authorList>
            <person name="Jenkins J."/>
            <person name="Shu S."/>
            <person name="Grimwood J."/>
            <person name="Barry K."/>
            <person name="Goodstein D."/>
            <person name="Schmutz J."/>
            <person name="Leebens-Mack J."/>
            <person name="Osbourn A."/>
        </authorList>
    </citation>
    <scope>NUCLEOTIDE SEQUENCE [LARGE SCALE GENOMIC DNA]</scope>
    <source>
        <strain evidence="9">JIC</strain>
    </source>
</reference>